<dbReference type="Gene3D" id="3.30.200.20">
    <property type="entry name" value="Phosphorylase Kinase, domain 1"/>
    <property type="match status" value="1"/>
</dbReference>
<comment type="similarity">
    <text evidence="2">Belongs to the protein kinase superfamily. Ser/Thr protein kinase family.</text>
</comment>
<evidence type="ECO:0000256" key="2">
    <source>
        <dbReference type="ARBA" id="ARBA00008684"/>
    </source>
</evidence>
<keyword evidence="6" id="KW-0597">Phosphoprotein</keyword>
<feature type="compositionally biased region" description="Low complexity" evidence="18">
    <location>
        <begin position="630"/>
        <end position="644"/>
    </location>
</feature>
<feature type="non-terminal residue" evidence="20">
    <location>
        <position position="1"/>
    </location>
</feature>
<dbReference type="Gramene" id="PSR92940">
    <property type="protein sequence ID" value="PSR92940"/>
    <property type="gene ID" value="CEY00_Acc27543"/>
</dbReference>
<comment type="catalytic activity">
    <reaction evidence="16">
        <text>L-seryl-[protein] + ATP = O-phospho-L-seryl-[protein] + ADP + H(+)</text>
        <dbReference type="Rhea" id="RHEA:17989"/>
        <dbReference type="Rhea" id="RHEA-COMP:9863"/>
        <dbReference type="Rhea" id="RHEA-COMP:11604"/>
        <dbReference type="ChEBI" id="CHEBI:15378"/>
        <dbReference type="ChEBI" id="CHEBI:29999"/>
        <dbReference type="ChEBI" id="CHEBI:30616"/>
        <dbReference type="ChEBI" id="CHEBI:83421"/>
        <dbReference type="ChEBI" id="CHEBI:456216"/>
        <dbReference type="EC" id="2.7.11.1"/>
    </reaction>
</comment>
<keyword evidence="9 20" id="KW-0418">Kinase</keyword>
<dbReference type="SMART" id="SM00220">
    <property type="entry name" value="S_TKc"/>
    <property type="match status" value="1"/>
</dbReference>
<evidence type="ECO:0000256" key="12">
    <source>
        <dbReference type="ARBA" id="ARBA00023136"/>
    </source>
</evidence>
<dbReference type="PANTHER" id="PTHR47985">
    <property type="entry name" value="OS07G0668900 PROTEIN"/>
    <property type="match status" value="1"/>
</dbReference>
<dbReference type="InParanoid" id="A0A2R6PL04"/>
<keyword evidence="13" id="KW-0564">Palmitate</keyword>
<evidence type="ECO:0000256" key="14">
    <source>
        <dbReference type="ARBA" id="ARBA00023288"/>
    </source>
</evidence>
<evidence type="ECO:0000256" key="8">
    <source>
        <dbReference type="ARBA" id="ARBA00022741"/>
    </source>
</evidence>
<dbReference type="Proteomes" id="UP000241394">
    <property type="component" value="Chromosome LG24"/>
</dbReference>
<dbReference type="Gene3D" id="1.10.510.10">
    <property type="entry name" value="Transferase(Phosphotransferase) domain 1"/>
    <property type="match status" value="1"/>
</dbReference>
<evidence type="ECO:0000256" key="16">
    <source>
        <dbReference type="ARBA" id="ARBA00048679"/>
    </source>
</evidence>
<evidence type="ECO:0000256" key="6">
    <source>
        <dbReference type="ARBA" id="ARBA00022553"/>
    </source>
</evidence>
<evidence type="ECO:0000256" key="15">
    <source>
        <dbReference type="ARBA" id="ARBA00047899"/>
    </source>
</evidence>
<dbReference type="OMA" id="CETENSH"/>
<keyword evidence="8 17" id="KW-0547">Nucleotide-binding</keyword>
<keyword evidence="12" id="KW-0472">Membrane</keyword>
<evidence type="ECO:0000259" key="19">
    <source>
        <dbReference type="PROSITE" id="PS50011"/>
    </source>
</evidence>
<dbReference type="GO" id="GO:0005524">
    <property type="term" value="F:ATP binding"/>
    <property type="evidence" value="ECO:0007669"/>
    <property type="project" value="UniProtKB-UniRule"/>
</dbReference>
<feature type="binding site" evidence="17">
    <location>
        <position position="65"/>
    </location>
    <ligand>
        <name>ATP</name>
        <dbReference type="ChEBI" id="CHEBI:30616"/>
    </ligand>
</feature>
<evidence type="ECO:0000256" key="3">
    <source>
        <dbReference type="ARBA" id="ARBA00012513"/>
    </source>
</evidence>
<evidence type="ECO:0000256" key="10">
    <source>
        <dbReference type="ARBA" id="ARBA00022821"/>
    </source>
</evidence>
<dbReference type="PROSITE" id="PS00108">
    <property type="entry name" value="PROTEIN_KINASE_ST"/>
    <property type="match status" value="1"/>
</dbReference>
<feature type="domain" description="Protein kinase" evidence="19">
    <location>
        <begin position="36"/>
        <end position="313"/>
    </location>
</feature>
<feature type="region of interest" description="Disordered" evidence="18">
    <location>
        <begin position="342"/>
        <end position="764"/>
    </location>
</feature>
<dbReference type="SUPFAM" id="SSF56112">
    <property type="entry name" value="Protein kinase-like (PK-like)"/>
    <property type="match status" value="1"/>
</dbReference>
<feature type="compositionally biased region" description="Basic and acidic residues" evidence="18">
    <location>
        <begin position="394"/>
        <end position="407"/>
    </location>
</feature>
<dbReference type="GO" id="GO:0045087">
    <property type="term" value="P:innate immune response"/>
    <property type="evidence" value="ECO:0007669"/>
    <property type="project" value="UniProtKB-ARBA"/>
</dbReference>
<dbReference type="EMBL" id="NKQK01000024">
    <property type="protein sequence ID" value="PSR92940.1"/>
    <property type="molecule type" value="Genomic_DNA"/>
</dbReference>
<feature type="compositionally biased region" description="Low complexity" evidence="18">
    <location>
        <begin position="517"/>
        <end position="537"/>
    </location>
</feature>
<evidence type="ECO:0000256" key="7">
    <source>
        <dbReference type="ARBA" id="ARBA00022679"/>
    </source>
</evidence>
<sequence>NGKPQPSADQASTIDNKNIAAKTFTFRELAAATKNFRQECLLGEGGFGRVYKGTLQSSGQTVAVKQLDRNGMQGNKEFLVEVLVLSLLHHPNLVNLVGYCADGDQRLLVYEYMPLGSVEHHLHDIAEDKKPMDWSGRMKIASGAAQGLEYLHEKANPPVVYRDLKSSNVLLDEEFNPRLSDYGLVKLGLGGSKMHVTPRVMGTYGYCAPEYERTGELTLKSDVYSFGVVLLELITGRRAIDTTRPTLEQNLVSWAQPFFRDPKRFPEMADPLLEGKFPVKSLNQAVGVAAMCLQEEPSVRPLISDVVAALGFLTIAQDVGVPSSLTVPNQPSEMKILCETENSHNHGEGDSSDQDGDSSEEEQDSDGSSHHDGDCSDHDDRPSSESSDNEDGDGVDHRDEANTEKCSGKTKKSVKWASRCRSKGESHDGRVDSSSRHNSSIESHVECSGHKPNPNSSVKQWDSDYNRQTSKVEPQPQDVSFGSNSSHNSNLESQNSMSNSSEKWGSNSRQSSKVDSQDGSHSSRSSDLASQDSTSNSNVNWGSNSKRSSKVEYRDGSNSSRSINLEFQDSMSNSNINWGSYSRCSSKVESQDGSNSSRSINLESQDSMSNSNVNWGSNLRRSSMVESQDDSNSSHNSNLESQNSMSKSDINWGSNSRCSSKLESQDGSSDDSSSSEEESDVESQDGGSFGKNSRSNSSVSPKYGNNSMQDTSNMGSKNGSVAFNLRSNSNVDSLDESFGSNLRRNSHASLGSESSGLYKVGSQH</sequence>
<feature type="compositionally biased region" description="Basic and acidic residues" evidence="18">
    <location>
        <begin position="422"/>
        <end position="435"/>
    </location>
</feature>
<dbReference type="Pfam" id="PF00069">
    <property type="entry name" value="Pkinase"/>
    <property type="match status" value="1"/>
</dbReference>
<keyword evidence="21" id="KW-1185">Reference proteome</keyword>
<dbReference type="OrthoDB" id="4062651at2759"/>
<evidence type="ECO:0000256" key="9">
    <source>
        <dbReference type="ARBA" id="ARBA00022777"/>
    </source>
</evidence>
<dbReference type="STRING" id="1590841.A0A2R6PL04"/>
<dbReference type="FunFam" id="3.30.200.20:FF:000248">
    <property type="entry name" value="Serine/threonine-protein kinase PBS1"/>
    <property type="match status" value="1"/>
</dbReference>
<comment type="catalytic activity">
    <reaction evidence="15">
        <text>L-threonyl-[protein] + ATP = O-phospho-L-threonyl-[protein] + ADP + H(+)</text>
        <dbReference type="Rhea" id="RHEA:46608"/>
        <dbReference type="Rhea" id="RHEA-COMP:11060"/>
        <dbReference type="Rhea" id="RHEA-COMP:11605"/>
        <dbReference type="ChEBI" id="CHEBI:15378"/>
        <dbReference type="ChEBI" id="CHEBI:30013"/>
        <dbReference type="ChEBI" id="CHEBI:30616"/>
        <dbReference type="ChEBI" id="CHEBI:61977"/>
        <dbReference type="ChEBI" id="CHEBI:456216"/>
        <dbReference type="EC" id="2.7.11.1"/>
    </reaction>
</comment>
<dbReference type="AlphaFoldDB" id="A0A2R6PL04"/>
<comment type="caution">
    <text evidence="20">The sequence shown here is derived from an EMBL/GenBank/DDBJ whole genome shotgun (WGS) entry which is preliminary data.</text>
</comment>
<organism evidence="20 21">
    <name type="scientific">Actinidia chinensis var. chinensis</name>
    <name type="common">Chinese soft-hair kiwi</name>
    <dbReference type="NCBI Taxonomy" id="1590841"/>
    <lineage>
        <taxon>Eukaryota</taxon>
        <taxon>Viridiplantae</taxon>
        <taxon>Streptophyta</taxon>
        <taxon>Embryophyta</taxon>
        <taxon>Tracheophyta</taxon>
        <taxon>Spermatophyta</taxon>
        <taxon>Magnoliopsida</taxon>
        <taxon>eudicotyledons</taxon>
        <taxon>Gunneridae</taxon>
        <taxon>Pentapetalae</taxon>
        <taxon>asterids</taxon>
        <taxon>Ericales</taxon>
        <taxon>Actinidiaceae</taxon>
        <taxon>Actinidia</taxon>
    </lineage>
</organism>
<feature type="compositionally biased region" description="Basic and acidic residues" evidence="18">
    <location>
        <begin position="367"/>
        <end position="383"/>
    </location>
</feature>
<evidence type="ECO:0000313" key="20">
    <source>
        <dbReference type="EMBL" id="PSR92940.1"/>
    </source>
</evidence>
<evidence type="ECO:0000256" key="13">
    <source>
        <dbReference type="ARBA" id="ARBA00023139"/>
    </source>
</evidence>
<feature type="compositionally biased region" description="Polar residues" evidence="18">
    <location>
        <begin position="645"/>
        <end position="662"/>
    </location>
</feature>
<feature type="compositionally biased region" description="Polar residues" evidence="18">
    <location>
        <begin position="690"/>
        <end position="755"/>
    </location>
</feature>
<evidence type="ECO:0000256" key="4">
    <source>
        <dbReference type="ARBA" id="ARBA00022475"/>
    </source>
</evidence>
<feature type="compositionally biased region" description="Polar residues" evidence="18">
    <location>
        <begin position="466"/>
        <end position="514"/>
    </location>
</feature>
<keyword evidence="4" id="KW-1003">Cell membrane</keyword>
<dbReference type="GO" id="GO:0045088">
    <property type="term" value="P:regulation of innate immune response"/>
    <property type="evidence" value="ECO:0007669"/>
    <property type="project" value="UniProtKB-ARBA"/>
</dbReference>
<comment type="subcellular location">
    <subcellularLocation>
        <location evidence="1">Cell membrane</location>
        <topology evidence="1">Lipid-anchor</topology>
    </subcellularLocation>
</comment>
<feature type="compositionally biased region" description="Basic residues" evidence="18">
    <location>
        <begin position="408"/>
        <end position="421"/>
    </location>
</feature>
<feature type="compositionally biased region" description="Polar residues" evidence="18">
    <location>
        <begin position="556"/>
        <end position="625"/>
    </location>
</feature>
<dbReference type="InterPro" id="IPR008271">
    <property type="entry name" value="Ser/Thr_kinase_AS"/>
</dbReference>
<dbReference type="InterPro" id="IPR017441">
    <property type="entry name" value="Protein_kinase_ATP_BS"/>
</dbReference>
<dbReference type="FunFam" id="1.10.510.10:FF:000032">
    <property type="entry name" value="Serine/threonine-protein kinase PBS1"/>
    <property type="match status" value="1"/>
</dbReference>
<dbReference type="InterPro" id="IPR000719">
    <property type="entry name" value="Prot_kinase_dom"/>
</dbReference>
<dbReference type="PROSITE" id="PS50011">
    <property type="entry name" value="PROTEIN_KINASE_DOM"/>
    <property type="match status" value="1"/>
</dbReference>
<evidence type="ECO:0000313" key="21">
    <source>
        <dbReference type="Proteomes" id="UP000241394"/>
    </source>
</evidence>
<reference evidence="21" key="2">
    <citation type="journal article" date="2018" name="BMC Genomics">
        <title>A manually annotated Actinidia chinensis var. chinensis (kiwifruit) genome highlights the challenges associated with draft genomes and gene prediction in plants.</title>
        <authorList>
            <person name="Pilkington S.M."/>
            <person name="Crowhurst R."/>
            <person name="Hilario E."/>
            <person name="Nardozza S."/>
            <person name="Fraser L."/>
            <person name="Peng Y."/>
            <person name="Gunaseelan K."/>
            <person name="Simpson R."/>
            <person name="Tahir J."/>
            <person name="Deroles S.C."/>
            <person name="Templeton K."/>
            <person name="Luo Z."/>
            <person name="Davy M."/>
            <person name="Cheng C."/>
            <person name="McNeilage M."/>
            <person name="Scaglione D."/>
            <person name="Liu Y."/>
            <person name="Zhang Q."/>
            <person name="Datson P."/>
            <person name="De Silva N."/>
            <person name="Gardiner S.E."/>
            <person name="Bassett H."/>
            <person name="Chagne D."/>
            <person name="McCallum J."/>
            <person name="Dzierzon H."/>
            <person name="Deng C."/>
            <person name="Wang Y.Y."/>
            <person name="Barron L."/>
            <person name="Manako K."/>
            <person name="Bowen J."/>
            <person name="Foster T.M."/>
            <person name="Erridge Z.A."/>
            <person name="Tiffin H."/>
            <person name="Waite C.N."/>
            <person name="Davies K.M."/>
            <person name="Grierson E.P."/>
            <person name="Laing W.A."/>
            <person name="Kirk R."/>
            <person name="Chen X."/>
            <person name="Wood M."/>
            <person name="Montefiori M."/>
            <person name="Brummell D.A."/>
            <person name="Schwinn K.E."/>
            <person name="Catanach A."/>
            <person name="Fullerton C."/>
            <person name="Li D."/>
            <person name="Meiyalaghan S."/>
            <person name="Nieuwenhuizen N."/>
            <person name="Read N."/>
            <person name="Prakash R."/>
            <person name="Hunter D."/>
            <person name="Zhang H."/>
            <person name="McKenzie M."/>
            <person name="Knabel M."/>
            <person name="Harris A."/>
            <person name="Allan A.C."/>
            <person name="Gleave A."/>
            <person name="Chen A."/>
            <person name="Janssen B.J."/>
            <person name="Plunkett B."/>
            <person name="Ampomah-Dwamena C."/>
            <person name="Voogd C."/>
            <person name="Leif D."/>
            <person name="Lafferty D."/>
            <person name="Souleyre E.J.F."/>
            <person name="Varkonyi-Gasic E."/>
            <person name="Gambi F."/>
            <person name="Hanley J."/>
            <person name="Yao J.L."/>
            <person name="Cheung J."/>
            <person name="David K.M."/>
            <person name="Warren B."/>
            <person name="Marsh K."/>
            <person name="Snowden K.C."/>
            <person name="Lin-Wang K."/>
            <person name="Brian L."/>
            <person name="Martinez-Sanchez M."/>
            <person name="Wang M."/>
            <person name="Ileperuma N."/>
            <person name="Macnee N."/>
            <person name="Campin R."/>
            <person name="McAtee P."/>
            <person name="Drummond R.S.M."/>
            <person name="Espley R.V."/>
            <person name="Ireland H.S."/>
            <person name="Wu R."/>
            <person name="Atkinson R.G."/>
            <person name="Karunairetnam S."/>
            <person name="Bulley S."/>
            <person name="Chunkath S."/>
            <person name="Hanley Z."/>
            <person name="Storey R."/>
            <person name="Thrimawithana A.H."/>
            <person name="Thomson S."/>
            <person name="David C."/>
            <person name="Testolin R."/>
            <person name="Huang H."/>
            <person name="Hellens R.P."/>
            <person name="Schaffer R.J."/>
        </authorList>
    </citation>
    <scope>NUCLEOTIDE SEQUENCE [LARGE SCALE GENOMIC DNA]</scope>
    <source>
        <strain evidence="21">cv. Red5</strain>
    </source>
</reference>
<dbReference type="PANTHER" id="PTHR47985:SF17">
    <property type="entry name" value="SERINE_THREONINE-PROTEIN KINASE CDL1-LIKE"/>
    <property type="match status" value="1"/>
</dbReference>
<keyword evidence="10" id="KW-0611">Plant defense</keyword>
<feature type="compositionally biased region" description="Acidic residues" evidence="18">
    <location>
        <begin position="673"/>
        <end position="683"/>
    </location>
</feature>
<dbReference type="EC" id="2.7.11.1" evidence="3"/>
<dbReference type="GO" id="GO:0004674">
    <property type="term" value="F:protein serine/threonine kinase activity"/>
    <property type="evidence" value="ECO:0007669"/>
    <property type="project" value="UniProtKB-KW"/>
</dbReference>
<accession>A0A2R6PL04</accession>
<feature type="compositionally biased region" description="Acidic residues" evidence="18">
    <location>
        <begin position="350"/>
        <end position="365"/>
    </location>
</feature>
<keyword evidence="11 17" id="KW-0067">ATP-binding</keyword>
<dbReference type="CDD" id="cd14066">
    <property type="entry name" value="STKc_IRAK"/>
    <property type="match status" value="1"/>
</dbReference>
<evidence type="ECO:0000256" key="17">
    <source>
        <dbReference type="PROSITE-ProRule" id="PRU10141"/>
    </source>
</evidence>
<keyword evidence="5" id="KW-0723">Serine/threonine-protein kinase</keyword>
<keyword evidence="7" id="KW-0808">Transferase</keyword>
<proteinExistence type="inferred from homology"/>
<evidence type="ECO:0000256" key="5">
    <source>
        <dbReference type="ARBA" id="ARBA00022527"/>
    </source>
</evidence>
<evidence type="ECO:0000256" key="11">
    <source>
        <dbReference type="ARBA" id="ARBA00022840"/>
    </source>
</evidence>
<protein>
    <recommendedName>
        <fullName evidence="3">non-specific serine/threonine protein kinase</fullName>
        <ecNumber evidence="3">2.7.11.1</ecNumber>
    </recommendedName>
</protein>
<keyword evidence="14" id="KW-0449">Lipoprotein</keyword>
<dbReference type="GO" id="GO:0031349">
    <property type="term" value="P:positive regulation of defense response"/>
    <property type="evidence" value="ECO:0007669"/>
    <property type="project" value="UniProtKB-ARBA"/>
</dbReference>
<gene>
    <name evidence="20" type="ORF">CEY00_Acc27543</name>
</gene>
<evidence type="ECO:0000256" key="1">
    <source>
        <dbReference type="ARBA" id="ARBA00004193"/>
    </source>
</evidence>
<dbReference type="InterPro" id="IPR011009">
    <property type="entry name" value="Kinase-like_dom_sf"/>
</dbReference>
<dbReference type="PROSITE" id="PS00107">
    <property type="entry name" value="PROTEIN_KINASE_ATP"/>
    <property type="match status" value="1"/>
</dbReference>
<name>A0A2R6PL04_ACTCC</name>
<reference evidence="20 21" key="1">
    <citation type="submission" date="2017-07" db="EMBL/GenBank/DDBJ databases">
        <title>An improved, manually edited Actinidia chinensis var. chinensis (kiwifruit) genome highlights the challenges associated with draft genomes and gene prediction in plants.</title>
        <authorList>
            <person name="Pilkington S."/>
            <person name="Crowhurst R."/>
            <person name="Hilario E."/>
            <person name="Nardozza S."/>
            <person name="Fraser L."/>
            <person name="Peng Y."/>
            <person name="Gunaseelan K."/>
            <person name="Simpson R."/>
            <person name="Tahir J."/>
            <person name="Deroles S."/>
            <person name="Templeton K."/>
            <person name="Luo Z."/>
            <person name="Davy M."/>
            <person name="Cheng C."/>
            <person name="Mcneilage M."/>
            <person name="Scaglione D."/>
            <person name="Liu Y."/>
            <person name="Zhang Q."/>
            <person name="Datson P."/>
            <person name="De Silva N."/>
            <person name="Gardiner S."/>
            <person name="Bassett H."/>
            <person name="Chagne D."/>
            <person name="Mccallum J."/>
            <person name="Dzierzon H."/>
            <person name="Deng C."/>
            <person name="Wang Y.-Y."/>
            <person name="Barron N."/>
            <person name="Manako K."/>
            <person name="Bowen J."/>
            <person name="Foster T."/>
            <person name="Erridge Z."/>
            <person name="Tiffin H."/>
            <person name="Waite C."/>
            <person name="Davies K."/>
            <person name="Grierson E."/>
            <person name="Laing W."/>
            <person name="Kirk R."/>
            <person name="Chen X."/>
            <person name="Wood M."/>
            <person name="Montefiori M."/>
            <person name="Brummell D."/>
            <person name="Schwinn K."/>
            <person name="Catanach A."/>
            <person name="Fullerton C."/>
            <person name="Li D."/>
            <person name="Meiyalaghan S."/>
            <person name="Nieuwenhuizen N."/>
            <person name="Read N."/>
            <person name="Prakash R."/>
            <person name="Hunter D."/>
            <person name="Zhang H."/>
            <person name="Mckenzie M."/>
            <person name="Knabel M."/>
            <person name="Harris A."/>
            <person name="Allan A."/>
            <person name="Chen A."/>
            <person name="Janssen B."/>
            <person name="Plunkett B."/>
            <person name="Dwamena C."/>
            <person name="Voogd C."/>
            <person name="Leif D."/>
            <person name="Lafferty D."/>
            <person name="Souleyre E."/>
            <person name="Varkonyi-Gasic E."/>
            <person name="Gambi F."/>
            <person name="Hanley J."/>
            <person name="Yao J.-L."/>
            <person name="Cheung J."/>
            <person name="David K."/>
            <person name="Warren B."/>
            <person name="Marsh K."/>
            <person name="Snowden K."/>
            <person name="Lin-Wang K."/>
            <person name="Brian L."/>
            <person name="Martinez-Sanchez M."/>
            <person name="Wang M."/>
            <person name="Ileperuma N."/>
            <person name="Macnee N."/>
            <person name="Campin R."/>
            <person name="Mcatee P."/>
            <person name="Drummond R."/>
            <person name="Espley R."/>
            <person name="Ireland H."/>
            <person name="Wu R."/>
            <person name="Atkinson R."/>
            <person name="Karunairetnam S."/>
            <person name="Bulley S."/>
            <person name="Chunkath S."/>
            <person name="Hanley Z."/>
            <person name="Storey R."/>
            <person name="Thrimawithana A."/>
            <person name="Thomson S."/>
            <person name="David C."/>
            <person name="Testolin R."/>
        </authorList>
    </citation>
    <scope>NUCLEOTIDE SEQUENCE [LARGE SCALE GENOMIC DNA]</scope>
    <source>
        <strain evidence="21">cv. Red5</strain>
        <tissue evidence="20">Young leaf</tissue>
    </source>
</reference>
<dbReference type="GO" id="GO:0005886">
    <property type="term" value="C:plasma membrane"/>
    <property type="evidence" value="ECO:0007669"/>
    <property type="project" value="UniProtKB-SubCell"/>
</dbReference>
<evidence type="ECO:0000256" key="18">
    <source>
        <dbReference type="SAM" id="MobiDB-lite"/>
    </source>
</evidence>